<dbReference type="EMBL" id="QKRW01000027">
    <property type="protein sequence ID" value="RAL62040.1"/>
    <property type="molecule type" value="Genomic_DNA"/>
</dbReference>
<organism evidence="2 3">
    <name type="scientific">Monilinia fructigena</name>
    <dbReference type="NCBI Taxonomy" id="38457"/>
    <lineage>
        <taxon>Eukaryota</taxon>
        <taxon>Fungi</taxon>
        <taxon>Dikarya</taxon>
        <taxon>Ascomycota</taxon>
        <taxon>Pezizomycotina</taxon>
        <taxon>Leotiomycetes</taxon>
        <taxon>Helotiales</taxon>
        <taxon>Sclerotiniaceae</taxon>
        <taxon>Monilinia</taxon>
    </lineage>
</organism>
<feature type="region of interest" description="Disordered" evidence="1">
    <location>
        <begin position="1"/>
        <end position="29"/>
    </location>
</feature>
<name>A0A395IP25_9HELO</name>
<dbReference type="Pfam" id="PF08939">
    <property type="entry name" value="Bles03"/>
    <property type="match status" value="1"/>
</dbReference>
<evidence type="ECO:0000313" key="3">
    <source>
        <dbReference type="Proteomes" id="UP000249056"/>
    </source>
</evidence>
<reference evidence="2 3" key="1">
    <citation type="submission" date="2018-06" db="EMBL/GenBank/DDBJ databases">
        <title>Genome Sequence of the Brown Rot Fungal Pathogen Monilinia fructigena.</title>
        <authorList>
            <person name="Landi L."/>
            <person name="De Miccolis Angelini R.M."/>
            <person name="Pollastro S."/>
            <person name="Abate D."/>
            <person name="Faretra F."/>
            <person name="Romanazzi G."/>
        </authorList>
    </citation>
    <scope>NUCLEOTIDE SEQUENCE [LARGE SCALE GENOMIC DNA]</scope>
    <source>
        <strain evidence="2 3">Mfrg269</strain>
    </source>
</reference>
<proteinExistence type="predicted"/>
<dbReference type="InterPro" id="IPR015034">
    <property type="entry name" value="Bles03"/>
</dbReference>
<dbReference type="OrthoDB" id="10067381at2759"/>
<evidence type="ECO:0000313" key="2">
    <source>
        <dbReference type="EMBL" id="RAL62040.1"/>
    </source>
</evidence>
<dbReference type="AlphaFoldDB" id="A0A395IP25"/>
<protein>
    <submittedName>
        <fullName evidence="2">Uncharacterized protein</fullName>
    </submittedName>
</protein>
<comment type="caution">
    <text evidence="2">The sequence shown here is derived from an EMBL/GenBank/DDBJ whole genome shotgun (WGS) entry which is preliminary data.</text>
</comment>
<sequence>MADGKDEQVSIDEGHISDESDFYGDAETKASFEERAAEFDDTEYWKSHQASLTEKADYSVAQALAKSTTKSSSRLPPRTTQFSESIPWIYITNPFRKVPKGIAVNEEAPPGEDSDWGKCVTEGNRLLEELITIRNTIEKQILKKSTIAINRLINKEKELIVKKF</sequence>
<accession>A0A395IP25</accession>
<keyword evidence="3" id="KW-1185">Reference proteome</keyword>
<evidence type="ECO:0000256" key="1">
    <source>
        <dbReference type="SAM" id="MobiDB-lite"/>
    </source>
</evidence>
<feature type="compositionally biased region" description="Basic and acidic residues" evidence="1">
    <location>
        <begin position="1"/>
        <end position="18"/>
    </location>
</feature>
<dbReference type="Proteomes" id="UP000249056">
    <property type="component" value="Unassembled WGS sequence"/>
</dbReference>
<gene>
    <name evidence="2" type="ORF">DID88_002527</name>
</gene>